<feature type="region of interest" description="Disordered" evidence="1">
    <location>
        <begin position="1"/>
        <end position="114"/>
    </location>
</feature>
<sequence length="186" mass="20742">TLKRQKKVHLPASKSSPRSPAAPRRYDSDEDNGPHGADPALRCSRDDLDHSQGYDGDSSSERSSGDHRDSGRQHKLVSRNRRRSQDSSHRWQSPGSGSDQRGYSRHRSANGFDHEWDTNGLALVSGFKRLPHRDVPTKPITSVLVKQKQNEEYGLKLGSQLFIKHIVESGLAARDGSLQEGDLILK</sequence>
<dbReference type="AlphaFoldDB" id="A0A7K4SEB9"/>
<dbReference type="Gene3D" id="2.30.42.10">
    <property type="match status" value="1"/>
</dbReference>
<dbReference type="GO" id="GO:0045216">
    <property type="term" value="P:cell-cell junction organization"/>
    <property type="evidence" value="ECO:0007669"/>
    <property type="project" value="TreeGrafter"/>
</dbReference>
<protein>
    <submittedName>
        <fullName evidence="3">ZO3 protein</fullName>
    </submittedName>
</protein>
<dbReference type="GO" id="GO:0050839">
    <property type="term" value="F:cell adhesion molecule binding"/>
    <property type="evidence" value="ECO:0007669"/>
    <property type="project" value="TreeGrafter"/>
</dbReference>
<dbReference type="InterPro" id="IPR036034">
    <property type="entry name" value="PDZ_sf"/>
</dbReference>
<dbReference type="GO" id="GO:1905605">
    <property type="term" value="P:positive regulation of blood-brain barrier permeability"/>
    <property type="evidence" value="ECO:0007669"/>
    <property type="project" value="TreeGrafter"/>
</dbReference>
<reference evidence="3 4" key="1">
    <citation type="submission" date="2019-09" db="EMBL/GenBank/DDBJ databases">
        <title>Bird 10,000 Genomes (B10K) Project - Family phase.</title>
        <authorList>
            <person name="Zhang G."/>
        </authorList>
    </citation>
    <scope>NUCLEOTIDE SEQUENCE [LARGE SCALE GENOMIC DNA]</scope>
    <source>
        <strain evidence="3">B10K-DU-021-26</strain>
        <tissue evidence="3">Mixed tissue sample</tissue>
    </source>
</reference>
<feature type="non-terminal residue" evidence="3">
    <location>
        <position position="186"/>
    </location>
</feature>
<dbReference type="GO" id="GO:0150105">
    <property type="term" value="P:protein localization to cell-cell junction"/>
    <property type="evidence" value="ECO:0007669"/>
    <property type="project" value="TreeGrafter"/>
</dbReference>
<evidence type="ECO:0000313" key="4">
    <source>
        <dbReference type="Proteomes" id="UP000530263"/>
    </source>
</evidence>
<evidence type="ECO:0000313" key="3">
    <source>
        <dbReference type="EMBL" id="NWQ84068.1"/>
    </source>
</evidence>
<gene>
    <name evidence="3" type="primary">Tjp3</name>
    <name evidence="3" type="ORF">COLPIC_R14023</name>
</gene>
<dbReference type="GO" id="GO:0005886">
    <property type="term" value="C:plasma membrane"/>
    <property type="evidence" value="ECO:0007669"/>
    <property type="project" value="TreeGrafter"/>
</dbReference>
<dbReference type="Proteomes" id="UP000530263">
    <property type="component" value="Unassembled WGS sequence"/>
</dbReference>
<feature type="non-terminal residue" evidence="3">
    <location>
        <position position="1"/>
    </location>
</feature>
<name>A0A7K4SEB9_COLPI</name>
<dbReference type="GO" id="GO:0098609">
    <property type="term" value="P:cell-cell adhesion"/>
    <property type="evidence" value="ECO:0007669"/>
    <property type="project" value="TreeGrafter"/>
</dbReference>
<feature type="compositionally biased region" description="Low complexity" evidence="1">
    <location>
        <begin position="11"/>
        <end position="23"/>
    </location>
</feature>
<dbReference type="GO" id="GO:0005923">
    <property type="term" value="C:bicellular tight junction"/>
    <property type="evidence" value="ECO:0007669"/>
    <property type="project" value="TreeGrafter"/>
</dbReference>
<dbReference type="GO" id="GO:0090557">
    <property type="term" value="P:establishment of endothelial intestinal barrier"/>
    <property type="evidence" value="ECO:0007669"/>
    <property type="project" value="TreeGrafter"/>
</dbReference>
<dbReference type="EMBL" id="VYZG01004316">
    <property type="protein sequence ID" value="NWQ84068.1"/>
    <property type="molecule type" value="Genomic_DNA"/>
</dbReference>
<organism evidence="3 4">
    <name type="scientific">Columbina picui</name>
    <name type="common">Picui ground-dove</name>
    <dbReference type="NCBI Taxonomy" id="115618"/>
    <lineage>
        <taxon>Eukaryota</taxon>
        <taxon>Metazoa</taxon>
        <taxon>Chordata</taxon>
        <taxon>Craniata</taxon>
        <taxon>Vertebrata</taxon>
        <taxon>Euteleostomi</taxon>
        <taxon>Archelosauria</taxon>
        <taxon>Archosauria</taxon>
        <taxon>Dinosauria</taxon>
        <taxon>Saurischia</taxon>
        <taxon>Theropoda</taxon>
        <taxon>Coelurosauria</taxon>
        <taxon>Aves</taxon>
        <taxon>Neognathae</taxon>
        <taxon>Neoaves</taxon>
        <taxon>Columbimorphae</taxon>
        <taxon>Columbiformes</taxon>
        <taxon>Columbidae</taxon>
        <taxon>Columbina</taxon>
    </lineage>
</organism>
<dbReference type="PANTHER" id="PTHR13865">
    <property type="entry name" value="TIGHT JUNCTION PROTEIN"/>
    <property type="match status" value="1"/>
</dbReference>
<comment type="caution">
    <text evidence="3">The sequence shown here is derived from an EMBL/GenBank/DDBJ whole genome shotgun (WGS) entry which is preliminary data.</text>
</comment>
<feature type="compositionally biased region" description="Basic residues" evidence="1">
    <location>
        <begin position="73"/>
        <end position="82"/>
    </location>
</feature>
<evidence type="ECO:0000256" key="1">
    <source>
        <dbReference type="SAM" id="MobiDB-lite"/>
    </source>
</evidence>
<feature type="compositionally biased region" description="Polar residues" evidence="1">
    <location>
        <begin position="90"/>
        <end position="101"/>
    </location>
</feature>
<feature type="compositionally biased region" description="Basic and acidic residues" evidence="1">
    <location>
        <begin position="59"/>
        <end position="72"/>
    </location>
</feature>
<feature type="compositionally biased region" description="Basic and acidic residues" evidence="1">
    <location>
        <begin position="43"/>
        <end position="52"/>
    </location>
</feature>
<dbReference type="PROSITE" id="PS50106">
    <property type="entry name" value="PDZ"/>
    <property type="match status" value="1"/>
</dbReference>
<feature type="domain" description="PDZ" evidence="2">
    <location>
        <begin position="142"/>
        <end position="186"/>
    </location>
</feature>
<keyword evidence="4" id="KW-1185">Reference proteome</keyword>
<accession>A0A7K4SEB9</accession>
<evidence type="ECO:0000259" key="2">
    <source>
        <dbReference type="PROSITE" id="PS50106"/>
    </source>
</evidence>
<proteinExistence type="predicted"/>
<dbReference type="SUPFAM" id="SSF50156">
    <property type="entry name" value="PDZ domain-like"/>
    <property type="match status" value="1"/>
</dbReference>
<dbReference type="PANTHER" id="PTHR13865:SF11">
    <property type="entry name" value="TIGHT JUNCTION PROTEIN ZO-3"/>
    <property type="match status" value="1"/>
</dbReference>
<dbReference type="OrthoDB" id="418634at2759"/>
<dbReference type="InterPro" id="IPR001478">
    <property type="entry name" value="PDZ"/>
</dbReference>